<feature type="transmembrane region" description="Helical" evidence="1">
    <location>
        <begin position="28"/>
        <end position="48"/>
    </location>
</feature>
<keyword evidence="1" id="KW-0472">Membrane</keyword>
<evidence type="ECO:0000313" key="2">
    <source>
        <dbReference type="EMBL" id="KKT71438.1"/>
    </source>
</evidence>
<protein>
    <submittedName>
        <fullName evidence="2">Uncharacterized protein</fullName>
    </submittedName>
</protein>
<gene>
    <name evidence="2" type="ORF">UW63_C0016G0005</name>
</gene>
<dbReference type="EMBL" id="LCJB01000016">
    <property type="protein sequence ID" value="KKT71438.1"/>
    <property type="molecule type" value="Genomic_DNA"/>
</dbReference>
<accession>A0A0G1JJ54</accession>
<evidence type="ECO:0000256" key="1">
    <source>
        <dbReference type="SAM" id="Phobius"/>
    </source>
</evidence>
<name>A0A0G1JJ54_9BACT</name>
<dbReference type="Proteomes" id="UP000034154">
    <property type="component" value="Unassembled WGS sequence"/>
</dbReference>
<evidence type="ECO:0000313" key="3">
    <source>
        <dbReference type="Proteomes" id="UP000034154"/>
    </source>
</evidence>
<organism evidence="2 3">
    <name type="scientific">Candidatus Uhrbacteria bacterium GW2011_GWF2_44_350</name>
    <dbReference type="NCBI Taxonomy" id="1619000"/>
    <lineage>
        <taxon>Bacteria</taxon>
        <taxon>Candidatus Uhriibacteriota</taxon>
    </lineage>
</organism>
<reference evidence="2 3" key="1">
    <citation type="journal article" date="2015" name="Nature">
        <title>rRNA introns, odd ribosomes, and small enigmatic genomes across a large radiation of phyla.</title>
        <authorList>
            <person name="Brown C.T."/>
            <person name="Hug L.A."/>
            <person name="Thomas B.C."/>
            <person name="Sharon I."/>
            <person name="Castelle C.J."/>
            <person name="Singh A."/>
            <person name="Wilkins M.J."/>
            <person name="Williams K.H."/>
            <person name="Banfield J.F."/>
        </authorList>
    </citation>
    <scope>NUCLEOTIDE SEQUENCE [LARGE SCALE GENOMIC DNA]</scope>
</reference>
<proteinExistence type="predicted"/>
<dbReference type="AlphaFoldDB" id="A0A0G1JJ54"/>
<comment type="caution">
    <text evidence="2">The sequence shown here is derived from an EMBL/GenBank/DDBJ whole genome shotgun (WGS) entry which is preliminary data.</text>
</comment>
<keyword evidence="1" id="KW-1133">Transmembrane helix</keyword>
<sequence>MIPAAKPFVIHSAFEWLDQRVLRRLPNWGLWAILVAITVLFGLDIVVIDPVPLVDEALLGILTYKVMAELNRRREQRKVVEATRHQAIEASPEA</sequence>
<keyword evidence="1" id="KW-0812">Transmembrane</keyword>